<evidence type="ECO:0000313" key="3">
    <source>
        <dbReference type="Proteomes" id="UP000050277"/>
    </source>
</evidence>
<feature type="transmembrane region" description="Helical" evidence="1">
    <location>
        <begin position="41"/>
        <end position="62"/>
    </location>
</feature>
<feature type="transmembrane region" description="Helical" evidence="1">
    <location>
        <begin position="113"/>
        <end position="136"/>
    </location>
</feature>
<accession>A0A0P6YK33</accession>
<dbReference type="RefSeq" id="WP_054533174.1">
    <property type="nucleotide sequence ID" value="NZ_LGKP01000008.1"/>
</dbReference>
<keyword evidence="3" id="KW-1185">Reference proteome</keyword>
<dbReference type="OrthoDB" id="6024295at2"/>
<comment type="caution">
    <text evidence="2">The sequence shown here is derived from an EMBL/GenBank/DDBJ whole genome shotgun (WGS) entry which is preliminary data.</text>
</comment>
<protein>
    <recommendedName>
        <fullName evidence="4">DUF2178 domain-containing protein</fullName>
    </recommendedName>
</protein>
<feature type="transmembrane region" description="Helical" evidence="1">
    <location>
        <begin position="7"/>
        <end position="29"/>
    </location>
</feature>
<keyword evidence="1" id="KW-1133">Transmembrane helix</keyword>
<evidence type="ECO:0000256" key="1">
    <source>
        <dbReference type="SAM" id="Phobius"/>
    </source>
</evidence>
<proteinExistence type="predicted"/>
<dbReference type="Proteomes" id="UP000050277">
    <property type="component" value="Unassembled WGS sequence"/>
</dbReference>
<feature type="transmembrane region" description="Helical" evidence="1">
    <location>
        <begin position="88"/>
        <end position="107"/>
    </location>
</feature>
<sequence length="141" mass="15709">MAYREKTAWLSLIALAVAFGPYFGMTLLWPPDNTLPNLSQLGFFGIASVVRMLILGGGYLYLHYNVPKADRMPPDERDRAISQRSITAAYYVLMAGMLIVGMIMPFNQSGWTLVNSALLMIVLAEVVCGSIVVLSYRWQRA</sequence>
<keyword evidence="1" id="KW-0812">Transmembrane</keyword>
<evidence type="ECO:0000313" key="2">
    <source>
        <dbReference type="EMBL" id="KPL90981.1"/>
    </source>
</evidence>
<reference evidence="2 3" key="1">
    <citation type="submission" date="2015-07" db="EMBL/GenBank/DDBJ databases">
        <title>Whole genome sequence of Herpetosiphon geysericola DSM 7119.</title>
        <authorList>
            <person name="Hemp J."/>
            <person name="Ward L.M."/>
            <person name="Pace L.A."/>
            <person name="Fischer W.W."/>
        </authorList>
    </citation>
    <scope>NUCLEOTIDE SEQUENCE [LARGE SCALE GENOMIC DNA]</scope>
    <source>
        <strain evidence="2 3">DSM 7119</strain>
    </source>
</reference>
<name>A0A0P6YK33_9CHLR</name>
<dbReference type="EMBL" id="LGKP01000008">
    <property type="protein sequence ID" value="KPL90981.1"/>
    <property type="molecule type" value="Genomic_DNA"/>
</dbReference>
<evidence type="ECO:0008006" key="4">
    <source>
        <dbReference type="Google" id="ProtNLM"/>
    </source>
</evidence>
<gene>
    <name evidence="2" type="ORF">SE18_04255</name>
</gene>
<organism evidence="2 3">
    <name type="scientific">Herpetosiphon geysericola</name>
    <dbReference type="NCBI Taxonomy" id="70996"/>
    <lineage>
        <taxon>Bacteria</taxon>
        <taxon>Bacillati</taxon>
        <taxon>Chloroflexota</taxon>
        <taxon>Chloroflexia</taxon>
        <taxon>Herpetosiphonales</taxon>
        <taxon>Herpetosiphonaceae</taxon>
        <taxon>Herpetosiphon</taxon>
    </lineage>
</organism>
<keyword evidence="1" id="KW-0472">Membrane</keyword>
<dbReference type="AlphaFoldDB" id="A0A0P6YK33"/>